<name>A0ACB8RP78_9AGAM</name>
<gene>
    <name evidence="1" type="ORF">FA95DRAFT_1680555</name>
</gene>
<evidence type="ECO:0000313" key="2">
    <source>
        <dbReference type="Proteomes" id="UP000814033"/>
    </source>
</evidence>
<reference evidence="1" key="2">
    <citation type="journal article" date="2022" name="New Phytol.">
        <title>Evolutionary transition to the ectomycorrhizal habit in the genomes of a hyperdiverse lineage of mushroom-forming fungi.</title>
        <authorList>
            <person name="Looney B."/>
            <person name="Miyauchi S."/>
            <person name="Morin E."/>
            <person name="Drula E."/>
            <person name="Courty P.E."/>
            <person name="Kohler A."/>
            <person name="Kuo A."/>
            <person name="LaButti K."/>
            <person name="Pangilinan J."/>
            <person name="Lipzen A."/>
            <person name="Riley R."/>
            <person name="Andreopoulos W."/>
            <person name="He G."/>
            <person name="Johnson J."/>
            <person name="Nolan M."/>
            <person name="Tritt A."/>
            <person name="Barry K.W."/>
            <person name="Grigoriev I.V."/>
            <person name="Nagy L.G."/>
            <person name="Hibbett D."/>
            <person name="Henrissat B."/>
            <person name="Matheny P.B."/>
            <person name="Labbe J."/>
            <person name="Martin F.M."/>
        </authorList>
    </citation>
    <scope>NUCLEOTIDE SEQUENCE</scope>
    <source>
        <strain evidence="1">FP105234-sp</strain>
    </source>
</reference>
<dbReference type="Proteomes" id="UP000814033">
    <property type="component" value="Unassembled WGS sequence"/>
</dbReference>
<evidence type="ECO:0000313" key="1">
    <source>
        <dbReference type="EMBL" id="KAI0045308.1"/>
    </source>
</evidence>
<keyword evidence="2" id="KW-1185">Reference proteome</keyword>
<comment type="caution">
    <text evidence="1">The sequence shown here is derived from an EMBL/GenBank/DDBJ whole genome shotgun (WGS) entry which is preliminary data.</text>
</comment>
<proteinExistence type="predicted"/>
<sequence>MSVNTNVSGNKRLSPSNGYYSPSDLPPARVPTNSTTSLHKAAGRSQPAPSFFTQSSGFIENSQDLLVRRNFASHRLVDAPPRQAADDNRPSPTLRRASSPMAQNPHPPAKHGNSIHLTFPLPDLARDSYSDSHPEPKPALPSRLTEYHSKDIRTPLSSYRPSDARSVASSDADVGLTFQGNEDETTARVLRSFEDLKRAKKEIEKQREENAHLIAQVAVARSEKAEAITRLNRIKEATVKASDVHSKSLAVMRSTVDALKAQSQEVFAFASNAQSTMPEVDGMRQIVKESTLKLETLLSEDGPLARAAEARQIMTDLQTECAKTRQANDLLRDKLTDLTSQLVEARDRVRDVEGSHADQTNTLRVAVADLSSANSTIVAQNSELKRVQSELANSLIAGLRLEDKCKTIEAGLHALEVDAGEKHAALKQVQELQQRNAELTSLVDEKETRLVALLSMKTEILSQMSSSNEQHFEIGALRKALADQTSIGEGHQSKCMVLESDLQSSQNTIRNLETELAATAGREQANLDFINHLTAEKTGSLQQVATLQVALKEAVDDGMLHKDRAHQAQMRSQALQERFDDQAATLKLIRESHGDMQERLINAERAFATNLEAETGKLQRDLVVLQEQHSSLKSRFEEAKGQIQREQDLLAKIQVDCEERLKSERDSAQANLLHAQERMLQTEHAHTISHKECEELRERLSQAHEDKHQIQTQLDASKAVASRREVDINGLSTRIRALEAENAHLSEPGKSISERYKINTLTDEEKTFVDALHEDLQSTHKKELAEKQNELRRRGNTITGLEKKVTLLEKNLARHLKTEAQKPVTKSEGQSIINLARYANSSIPPTSPPRLSQAPDSDEASPNDAASTRTRAAPSRSTVISAAAAVSTGETQAKYTTPPPAPALPPPSPVKWTGRVTFARLATNDSDEIADFEDPTAGPSLHSLGKHNRPLAANTVAQAEGADSIEEVEEERPARRLKAGKKPDTRSVDAKKVVIDQSTVKPRRPRRNAK</sequence>
<reference evidence="1" key="1">
    <citation type="submission" date="2021-02" db="EMBL/GenBank/DDBJ databases">
        <authorList>
            <consortium name="DOE Joint Genome Institute"/>
            <person name="Ahrendt S."/>
            <person name="Looney B.P."/>
            <person name="Miyauchi S."/>
            <person name="Morin E."/>
            <person name="Drula E."/>
            <person name="Courty P.E."/>
            <person name="Chicoki N."/>
            <person name="Fauchery L."/>
            <person name="Kohler A."/>
            <person name="Kuo A."/>
            <person name="Labutti K."/>
            <person name="Pangilinan J."/>
            <person name="Lipzen A."/>
            <person name="Riley R."/>
            <person name="Andreopoulos W."/>
            <person name="He G."/>
            <person name="Johnson J."/>
            <person name="Barry K.W."/>
            <person name="Grigoriev I.V."/>
            <person name="Nagy L."/>
            <person name="Hibbett D."/>
            <person name="Henrissat B."/>
            <person name="Matheny P.B."/>
            <person name="Labbe J."/>
            <person name="Martin F."/>
        </authorList>
    </citation>
    <scope>NUCLEOTIDE SEQUENCE</scope>
    <source>
        <strain evidence="1">FP105234-sp</strain>
    </source>
</reference>
<protein>
    <submittedName>
        <fullName evidence="1">Uncharacterized protein</fullName>
    </submittedName>
</protein>
<organism evidence="1 2">
    <name type="scientific">Auriscalpium vulgare</name>
    <dbReference type="NCBI Taxonomy" id="40419"/>
    <lineage>
        <taxon>Eukaryota</taxon>
        <taxon>Fungi</taxon>
        <taxon>Dikarya</taxon>
        <taxon>Basidiomycota</taxon>
        <taxon>Agaricomycotina</taxon>
        <taxon>Agaricomycetes</taxon>
        <taxon>Russulales</taxon>
        <taxon>Auriscalpiaceae</taxon>
        <taxon>Auriscalpium</taxon>
    </lineage>
</organism>
<dbReference type="EMBL" id="MU275955">
    <property type="protein sequence ID" value="KAI0045308.1"/>
    <property type="molecule type" value="Genomic_DNA"/>
</dbReference>
<accession>A0ACB8RP78</accession>